<dbReference type="EMBL" id="VNKQ01000009">
    <property type="protein sequence ID" value="KAG0648802.1"/>
    <property type="molecule type" value="Genomic_DNA"/>
</dbReference>
<feature type="domain" description="Utp8 beta-propeller" evidence="1">
    <location>
        <begin position="6"/>
        <end position="384"/>
    </location>
</feature>
<proteinExistence type="predicted"/>
<keyword evidence="3" id="KW-1185">Reference proteome</keyword>
<dbReference type="Pfam" id="PF10395">
    <property type="entry name" value="Utp8_b_propeller"/>
    <property type="match status" value="1"/>
</dbReference>
<gene>
    <name evidence="2" type="ORF">D0Z07_4721</name>
</gene>
<dbReference type="Proteomes" id="UP000785200">
    <property type="component" value="Unassembled WGS sequence"/>
</dbReference>
<evidence type="ECO:0000313" key="3">
    <source>
        <dbReference type="Proteomes" id="UP000785200"/>
    </source>
</evidence>
<dbReference type="InterPro" id="IPR018843">
    <property type="entry name" value="Utp8_b-prop"/>
</dbReference>
<name>A0A9P6VJG3_9HELO</name>
<organism evidence="2 3">
    <name type="scientific">Hyphodiscus hymeniophilus</name>
    <dbReference type="NCBI Taxonomy" id="353542"/>
    <lineage>
        <taxon>Eukaryota</taxon>
        <taxon>Fungi</taxon>
        <taxon>Dikarya</taxon>
        <taxon>Ascomycota</taxon>
        <taxon>Pezizomycotina</taxon>
        <taxon>Leotiomycetes</taxon>
        <taxon>Helotiales</taxon>
        <taxon>Hyphodiscaceae</taxon>
        <taxon>Hyphodiscus</taxon>
    </lineage>
</organism>
<comment type="caution">
    <text evidence="2">The sequence shown here is derived from an EMBL/GenBank/DDBJ whole genome shotgun (WGS) entry which is preliminary data.</text>
</comment>
<protein>
    <recommendedName>
        <fullName evidence="1">Utp8 beta-propeller domain-containing protein</fullName>
    </recommendedName>
</protein>
<accession>A0A9P6VJG3</accession>
<sequence length="920" mass="100137">MSSRFSLQAPYPLASLPRPIDHSNGQYVVGDVFGGAPGSKKRKRSELVVGVDGEGVNIYDISTSRLITSYALPPQTSFTCAPASLRTKISKAKIERRTYVSTTGSQAQITLFAEIVEGLSHDVSTITQKLGDSKSPIKFMGTVTASRASTSTEDSSDLLIVKEDGEVICFDGETLQERWSSPGTALYQDVTASTPEFIVEFSHLTNAHAASQGILKGRQDVFSLFPQDISEDGFNPDILSIITRSSNSRTLHLVTLPRRSAKHSHGTKHSIESLLAVNLPSSKNFSTKASFSLQVSTGVLTQLSKGRLTTFDLSNTLPKEIAQIRSPGAHSFLRLSSTSIIVSSNNSLHLYNPKFQSLLASTQVDSTRNDDTLKRKRMDTEETNGPSTHTCCLVSYFPKLGTAVGILNNELVGIQIESQGRGRAAGLLIDSLGCAIPGQTRSGQAENKKETGLSTMQSYLPSSFGERDEAWDDTVKLLEEAFIHGNTDEFDSMLAGKIGSRPEETAIDKQLVNGSSPSRPQLPQSSTDIDRRWIMYALGKIFTWTRKDDTNEYRLSILFYPHNTIAWLLRTGNITVSNIEAALRQEIRSSPFDALPSGELVNALVEADQELDLLHTLLANNFLGAAELLSAIRHLMESLGLLGDESQAMQKLLTDADDSGLMNGDVDEQVKELEAQVEEELEMAEYQLGPGSGVRGEALSLALSKLYTCPTSSIVYALQTTFSIQDVVALIYLLRYELARGAWTTRYLDIEQSDIIDEDADIPDNSIVLISSLLNNCVDAVGAGGWLSGEARLISGDPFEAEELISSLKLEISAALEGIEEVVYLRGLTSEMIRYGGAVQGGVQAPDPNLAGGKKRKTKPVLIPSTEQDMKTLPLGLKADQQISLLKVGAGGEIHERTRRDIGHLKSQKVGKYSLERIII</sequence>
<dbReference type="OrthoDB" id="5330858at2759"/>
<dbReference type="AlphaFoldDB" id="A0A9P6VJG3"/>
<reference evidence="2" key="1">
    <citation type="submission" date="2019-07" db="EMBL/GenBank/DDBJ databases">
        <title>Hyphodiscus hymeniophilus genome sequencing and assembly.</title>
        <authorList>
            <person name="Kramer G."/>
            <person name="Nodwell J."/>
        </authorList>
    </citation>
    <scope>NUCLEOTIDE SEQUENCE</scope>
    <source>
        <strain evidence="2">ATCC 34498</strain>
    </source>
</reference>
<evidence type="ECO:0000259" key="1">
    <source>
        <dbReference type="Pfam" id="PF10395"/>
    </source>
</evidence>
<evidence type="ECO:0000313" key="2">
    <source>
        <dbReference type="EMBL" id="KAG0648802.1"/>
    </source>
</evidence>